<feature type="compositionally biased region" description="Basic residues" evidence="1">
    <location>
        <begin position="83"/>
        <end position="95"/>
    </location>
</feature>
<dbReference type="RefSeq" id="WP_175169337.1">
    <property type="nucleotide sequence ID" value="NZ_CADIJQ010000001.1"/>
</dbReference>
<keyword evidence="3" id="KW-1185">Reference proteome</keyword>
<proteinExistence type="predicted"/>
<evidence type="ECO:0008006" key="4">
    <source>
        <dbReference type="Google" id="ProtNLM"/>
    </source>
</evidence>
<reference evidence="2 3" key="1">
    <citation type="submission" date="2020-04" db="EMBL/GenBank/DDBJ databases">
        <authorList>
            <person name="De Canck E."/>
        </authorList>
    </citation>
    <scope>NUCLEOTIDE SEQUENCE [LARGE SCALE GENOMIC DNA]</scope>
    <source>
        <strain evidence="2 3">LMG 3441</strain>
    </source>
</reference>
<dbReference type="EMBL" id="CADIJQ010000001">
    <property type="protein sequence ID" value="CAB3681240.1"/>
    <property type="molecule type" value="Genomic_DNA"/>
</dbReference>
<dbReference type="AlphaFoldDB" id="A0A6S6ZM76"/>
<sequence>MNGIEFILRDRSGWSPTLPRPRSRFRWVDSKPKPLTRFEIAFIRSAKGILNSADLARCYGVTAQTIRNIWEGRRHPLQPSGKRPGRRPKSLKVSA</sequence>
<evidence type="ECO:0000256" key="1">
    <source>
        <dbReference type="SAM" id="MobiDB-lite"/>
    </source>
</evidence>
<evidence type="ECO:0000313" key="3">
    <source>
        <dbReference type="Proteomes" id="UP000494269"/>
    </source>
</evidence>
<evidence type="ECO:0000313" key="2">
    <source>
        <dbReference type="EMBL" id="CAB3681240.1"/>
    </source>
</evidence>
<feature type="region of interest" description="Disordered" evidence="1">
    <location>
        <begin position="72"/>
        <end position="95"/>
    </location>
</feature>
<accession>A0A6S6ZM76</accession>
<name>A0A6S6ZM76_9BURK</name>
<organism evidence="2 3">
    <name type="scientific">Achromobacter kerstersii</name>
    <dbReference type="NCBI Taxonomy" id="1353890"/>
    <lineage>
        <taxon>Bacteria</taxon>
        <taxon>Pseudomonadati</taxon>
        <taxon>Pseudomonadota</taxon>
        <taxon>Betaproteobacteria</taxon>
        <taxon>Burkholderiales</taxon>
        <taxon>Alcaligenaceae</taxon>
        <taxon>Achromobacter</taxon>
    </lineage>
</organism>
<protein>
    <recommendedName>
        <fullName evidence="4">HTH psq-type domain-containing protein</fullName>
    </recommendedName>
</protein>
<dbReference type="Proteomes" id="UP000494269">
    <property type="component" value="Unassembled WGS sequence"/>
</dbReference>
<gene>
    <name evidence="2" type="ORF">LMG3441_01606</name>
</gene>